<evidence type="ECO:0000313" key="3">
    <source>
        <dbReference type="Proteomes" id="UP000655208"/>
    </source>
</evidence>
<dbReference type="Gene3D" id="1.20.120.450">
    <property type="entry name" value="dinb family like domain"/>
    <property type="match status" value="1"/>
</dbReference>
<protein>
    <recommendedName>
        <fullName evidence="1">Mycothiol-dependent maleylpyruvate isomerase metal-binding domain-containing protein</fullName>
    </recommendedName>
</protein>
<keyword evidence="3" id="KW-1185">Reference proteome</keyword>
<proteinExistence type="predicted"/>
<gene>
    <name evidence="2" type="ORF">GCM10011594_42060</name>
</gene>
<dbReference type="GO" id="GO:0046872">
    <property type="term" value="F:metal ion binding"/>
    <property type="evidence" value="ECO:0007669"/>
    <property type="project" value="InterPro"/>
</dbReference>
<evidence type="ECO:0000313" key="2">
    <source>
        <dbReference type="EMBL" id="GGM17555.1"/>
    </source>
</evidence>
<reference evidence="2" key="1">
    <citation type="journal article" date="2014" name="Int. J. Syst. Evol. Microbiol.">
        <title>Complete genome sequence of Corynebacterium casei LMG S-19264T (=DSM 44701T), isolated from a smear-ripened cheese.</title>
        <authorList>
            <consortium name="US DOE Joint Genome Institute (JGI-PGF)"/>
            <person name="Walter F."/>
            <person name="Albersmeier A."/>
            <person name="Kalinowski J."/>
            <person name="Ruckert C."/>
        </authorList>
    </citation>
    <scope>NUCLEOTIDE SEQUENCE</scope>
    <source>
        <strain evidence="2">CGMCC 4.7308</strain>
    </source>
</reference>
<dbReference type="InterPro" id="IPR024344">
    <property type="entry name" value="MDMPI_metal-binding"/>
</dbReference>
<organism evidence="2 3">
    <name type="scientific">Nakamurella endophytica</name>
    <dbReference type="NCBI Taxonomy" id="1748367"/>
    <lineage>
        <taxon>Bacteria</taxon>
        <taxon>Bacillati</taxon>
        <taxon>Actinomycetota</taxon>
        <taxon>Actinomycetes</taxon>
        <taxon>Nakamurellales</taxon>
        <taxon>Nakamurellaceae</taxon>
        <taxon>Nakamurella</taxon>
    </lineage>
</organism>
<dbReference type="SUPFAM" id="SSF109854">
    <property type="entry name" value="DinB/YfiT-like putative metalloenzymes"/>
    <property type="match status" value="1"/>
</dbReference>
<reference evidence="2" key="2">
    <citation type="submission" date="2020-09" db="EMBL/GenBank/DDBJ databases">
        <authorList>
            <person name="Sun Q."/>
            <person name="Zhou Y."/>
        </authorList>
    </citation>
    <scope>NUCLEOTIDE SEQUENCE</scope>
    <source>
        <strain evidence="2">CGMCC 4.7308</strain>
    </source>
</reference>
<dbReference type="Pfam" id="PF11716">
    <property type="entry name" value="MDMPI_N"/>
    <property type="match status" value="1"/>
</dbReference>
<evidence type="ECO:0000259" key="1">
    <source>
        <dbReference type="Pfam" id="PF11716"/>
    </source>
</evidence>
<dbReference type="EMBL" id="BMNA01000018">
    <property type="protein sequence ID" value="GGM17555.1"/>
    <property type="molecule type" value="Genomic_DNA"/>
</dbReference>
<sequence>MTRSHRTGCRVVRRVRRPYSRSMSTPPDRWASVRAGFAAAATWFVTTAGDAAGQPDRPALGVWTVRDLVGHTGRALLTVENYLQDSTAGAVDMASPAAYYRRAQAALADPVAVAERGRAAGAALGEDLAGSVAAIASRVLARVAAAGPDDAVDSPVGRLRLVDYLPTRTFELTVHTCDLAVAIGVAPAVPDAAAAASLALAADLAVDRQVSGPLLLALTGRTALPEGFSLLEG</sequence>
<dbReference type="AlphaFoldDB" id="A0A917WNN6"/>
<comment type="caution">
    <text evidence="2">The sequence shown here is derived from an EMBL/GenBank/DDBJ whole genome shotgun (WGS) entry which is preliminary data.</text>
</comment>
<dbReference type="InterPro" id="IPR034660">
    <property type="entry name" value="DinB/YfiT-like"/>
</dbReference>
<dbReference type="Proteomes" id="UP000655208">
    <property type="component" value="Unassembled WGS sequence"/>
</dbReference>
<feature type="domain" description="Mycothiol-dependent maleylpyruvate isomerase metal-binding" evidence="1">
    <location>
        <begin position="56"/>
        <end position="180"/>
    </location>
</feature>
<accession>A0A917WNN6</accession>
<name>A0A917WNN6_9ACTN</name>